<dbReference type="EMBL" id="BKDJ01000001">
    <property type="protein sequence ID" value="GER21617.1"/>
    <property type="molecule type" value="Genomic_DNA"/>
</dbReference>
<comment type="subunit">
    <text evidence="4">Homodimer.</text>
</comment>
<dbReference type="InterPro" id="IPR020095">
    <property type="entry name" value="PsdUridine_synth_TruA_C"/>
</dbReference>
<dbReference type="NCBIfam" id="TIGR00071">
    <property type="entry name" value="hisT_truA"/>
    <property type="match status" value="1"/>
</dbReference>
<dbReference type="GO" id="GO:0031119">
    <property type="term" value="P:tRNA pseudouridine synthesis"/>
    <property type="evidence" value="ECO:0007669"/>
    <property type="project" value="UniProtKB-UniRule"/>
</dbReference>
<evidence type="ECO:0000256" key="6">
    <source>
        <dbReference type="PIRSR" id="PIRSR001430-2"/>
    </source>
</evidence>
<dbReference type="HAMAP" id="MF_00171">
    <property type="entry name" value="TruA"/>
    <property type="match status" value="1"/>
</dbReference>
<dbReference type="GO" id="GO:0160147">
    <property type="term" value="F:tRNA pseudouridine(38-40) synthase activity"/>
    <property type="evidence" value="ECO:0007669"/>
    <property type="project" value="UniProtKB-EC"/>
</dbReference>
<comment type="caution">
    <text evidence="4">Lacks conserved residue(s) required for the propagation of feature annotation.</text>
</comment>
<dbReference type="InterPro" id="IPR020094">
    <property type="entry name" value="TruA/RsuA/RluB/E/F_N"/>
</dbReference>
<dbReference type="EC" id="5.4.99.12" evidence="4"/>
<dbReference type="InterPro" id="IPR020103">
    <property type="entry name" value="PsdUridine_synth_cat_dom_sf"/>
</dbReference>
<evidence type="ECO:0000259" key="8">
    <source>
        <dbReference type="Pfam" id="PF01416"/>
    </source>
</evidence>
<comment type="similarity">
    <text evidence="1 4 7">Belongs to the tRNA pseudouridine synthase TruA family.</text>
</comment>
<proteinExistence type="inferred from homology"/>
<comment type="caution">
    <text evidence="9">The sequence shown here is derived from an EMBL/GenBank/DDBJ whole genome shotgun (WGS) entry which is preliminary data.</text>
</comment>
<dbReference type="InterPro" id="IPR001406">
    <property type="entry name" value="PsdUridine_synth_TruA"/>
</dbReference>
<evidence type="ECO:0000256" key="3">
    <source>
        <dbReference type="ARBA" id="ARBA00023235"/>
    </source>
</evidence>
<organism evidence="9 10">
    <name type="scientific">Zafaria cholistanensis</name>
    <dbReference type="NCBI Taxonomy" id="1682741"/>
    <lineage>
        <taxon>Bacteria</taxon>
        <taxon>Bacillati</taxon>
        <taxon>Actinomycetota</taxon>
        <taxon>Actinomycetes</taxon>
        <taxon>Micrococcales</taxon>
        <taxon>Micrococcaceae</taxon>
        <taxon>Zafaria</taxon>
    </lineage>
</organism>
<sequence>MLDSLPDVNPLGAAVSDAGASEPATVRVRMELAYDGAAFNGWATQPGLPTVQGALEAALALLVRRPVRTVVAGRTDAGVHARGQVVHFDLTPGEWEALPRGQAIEPARALVRRVRGVLSRLEGAVFVHSAALAAPGFDARFSALWRRYSYRIADGPERWDPLTRATTLWHGQSLDADLMNAEAATVAGRHDFHSFCKPREGATTIRTLEEFRFARGEDGVLVAHLRADAFCHNMVRALVGAALMVGDGREPRGWLAGRLVEKVRDSKTRLAAPHPLVLEEVAYPGTAELAARAEQTRARRAAHDVDAR</sequence>
<dbReference type="Proteomes" id="UP000325307">
    <property type="component" value="Unassembled WGS sequence"/>
</dbReference>
<dbReference type="GO" id="GO:0003723">
    <property type="term" value="F:RNA binding"/>
    <property type="evidence" value="ECO:0007669"/>
    <property type="project" value="InterPro"/>
</dbReference>
<keyword evidence="2 4" id="KW-0819">tRNA processing</keyword>
<dbReference type="AlphaFoldDB" id="A0A5A7NNI7"/>
<feature type="domain" description="Pseudouridine synthase I TruA alpha/beta" evidence="8">
    <location>
        <begin position="186"/>
        <end position="284"/>
    </location>
</feature>
<evidence type="ECO:0000313" key="9">
    <source>
        <dbReference type="EMBL" id="GER21617.1"/>
    </source>
</evidence>
<keyword evidence="3 4" id="KW-0413">Isomerase</keyword>
<dbReference type="Gene3D" id="3.30.70.580">
    <property type="entry name" value="Pseudouridine synthase I, catalytic domain, N-terminal subdomain"/>
    <property type="match status" value="1"/>
</dbReference>
<comment type="catalytic activity">
    <reaction evidence="4 7">
        <text>uridine(38/39/40) in tRNA = pseudouridine(38/39/40) in tRNA</text>
        <dbReference type="Rhea" id="RHEA:22376"/>
        <dbReference type="Rhea" id="RHEA-COMP:10085"/>
        <dbReference type="Rhea" id="RHEA-COMP:10087"/>
        <dbReference type="ChEBI" id="CHEBI:65314"/>
        <dbReference type="ChEBI" id="CHEBI:65315"/>
        <dbReference type="EC" id="5.4.99.12"/>
    </reaction>
</comment>
<dbReference type="SUPFAM" id="SSF55120">
    <property type="entry name" value="Pseudouridine synthase"/>
    <property type="match status" value="1"/>
</dbReference>
<dbReference type="CDD" id="cd02570">
    <property type="entry name" value="PseudoU_synth_EcTruA"/>
    <property type="match status" value="1"/>
</dbReference>
<reference evidence="9 10" key="1">
    <citation type="submission" date="2019-09" db="EMBL/GenBank/DDBJ databases">
        <title>Arthrobacter zafarii sp. nov., a moderately thermotolerant and halotolerant actinobacterium isolated from Cholistan desert soil of Pakistan.</title>
        <authorList>
            <person name="Amin A."/>
            <person name="Ahmed I."/>
            <person name="Khalid N."/>
            <person name="Schumann P."/>
            <person name="Busse H.J."/>
            <person name="Khan I.U."/>
            <person name="Li S."/>
            <person name="Li W.J."/>
        </authorList>
    </citation>
    <scope>NUCLEOTIDE SEQUENCE [LARGE SCALE GENOMIC DNA]</scope>
    <source>
        <strain evidence="9 10">NCCP-1664</strain>
    </source>
</reference>
<feature type="active site" description="Nucleophile" evidence="4 5">
    <location>
        <position position="76"/>
    </location>
</feature>
<dbReference type="PANTHER" id="PTHR11142">
    <property type="entry name" value="PSEUDOURIDYLATE SYNTHASE"/>
    <property type="match status" value="1"/>
</dbReference>
<evidence type="ECO:0000256" key="5">
    <source>
        <dbReference type="PIRSR" id="PIRSR001430-1"/>
    </source>
</evidence>
<evidence type="ECO:0000256" key="4">
    <source>
        <dbReference type="HAMAP-Rule" id="MF_00171"/>
    </source>
</evidence>
<protein>
    <recommendedName>
        <fullName evidence="4">tRNA pseudouridine synthase A</fullName>
        <ecNumber evidence="4">5.4.99.12</ecNumber>
    </recommendedName>
    <alternativeName>
        <fullName evidence="4">tRNA pseudouridine(38-40) synthase</fullName>
    </alternativeName>
    <alternativeName>
        <fullName evidence="4">tRNA pseudouridylate synthase I</fullName>
    </alternativeName>
    <alternativeName>
        <fullName evidence="4">tRNA-uridine isomerase I</fullName>
    </alternativeName>
</protein>
<dbReference type="PIRSF" id="PIRSF001430">
    <property type="entry name" value="tRNA_psdUrid_synth"/>
    <property type="match status" value="1"/>
</dbReference>
<dbReference type="PANTHER" id="PTHR11142:SF0">
    <property type="entry name" value="TRNA PSEUDOURIDINE SYNTHASE-LIKE 1"/>
    <property type="match status" value="1"/>
</dbReference>
<name>A0A5A7NNI7_9MICC</name>
<dbReference type="OrthoDB" id="9811823at2"/>
<dbReference type="InterPro" id="IPR020097">
    <property type="entry name" value="PsdUridine_synth_TruA_a/b_dom"/>
</dbReference>
<dbReference type="Gene3D" id="3.30.70.660">
    <property type="entry name" value="Pseudouridine synthase I, catalytic domain, C-terminal subdomain"/>
    <property type="match status" value="1"/>
</dbReference>
<feature type="binding site" evidence="4 6">
    <location>
        <position position="148"/>
    </location>
    <ligand>
        <name>substrate</name>
    </ligand>
</feature>
<accession>A0A5A7NNI7</accession>
<evidence type="ECO:0000313" key="10">
    <source>
        <dbReference type="Proteomes" id="UP000325307"/>
    </source>
</evidence>
<evidence type="ECO:0000256" key="1">
    <source>
        <dbReference type="ARBA" id="ARBA00009375"/>
    </source>
</evidence>
<comment type="function">
    <text evidence="4">Formation of pseudouridine at positions 38, 39 and 40 in the anticodon stem and loop of transfer RNAs.</text>
</comment>
<evidence type="ECO:0000256" key="2">
    <source>
        <dbReference type="ARBA" id="ARBA00022694"/>
    </source>
</evidence>
<gene>
    <name evidence="4 9" type="primary">truA</name>
    <name evidence="9" type="ORF">NCCP1664_01140</name>
</gene>
<dbReference type="Pfam" id="PF01416">
    <property type="entry name" value="PseudoU_synth_1"/>
    <property type="match status" value="1"/>
</dbReference>
<evidence type="ECO:0000256" key="7">
    <source>
        <dbReference type="RuleBase" id="RU003792"/>
    </source>
</evidence>
<keyword evidence="10" id="KW-1185">Reference proteome</keyword>